<keyword evidence="8 13" id="KW-0540">Nuclease</keyword>
<evidence type="ECO:0000256" key="4">
    <source>
        <dbReference type="ARBA" id="ARBA00008378"/>
    </source>
</evidence>
<keyword evidence="7 13" id="KW-0963">Cytoplasm</keyword>
<evidence type="ECO:0000256" key="8">
    <source>
        <dbReference type="ARBA" id="ARBA00022722"/>
    </source>
</evidence>
<dbReference type="EC" id="3.1.26.4" evidence="5 13"/>
<dbReference type="Proteomes" id="UP000292583">
    <property type="component" value="Unassembled WGS sequence"/>
</dbReference>
<dbReference type="PROSITE" id="PS51975">
    <property type="entry name" value="RNASE_H_2"/>
    <property type="match status" value="1"/>
</dbReference>
<evidence type="ECO:0000256" key="13">
    <source>
        <dbReference type="HAMAP-Rule" id="MF_00052"/>
    </source>
</evidence>
<dbReference type="CDD" id="cd07182">
    <property type="entry name" value="RNase_HII_bacteria_HII_like"/>
    <property type="match status" value="1"/>
</dbReference>
<evidence type="ECO:0000256" key="1">
    <source>
        <dbReference type="ARBA" id="ARBA00000077"/>
    </source>
</evidence>
<evidence type="ECO:0000256" key="10">
    <source>
        <dbReference type="ARBA" id="ARBA00022759"/>
    </source>
</evidence>
<dbReference type="PANTHER" id="PTHR10954:SF23">
    <property type="entry name" value="RIBONUCLEASE"/>
    <property type="match status" value="1"/>
</dbReference>
<evidence type="ECO:0000313" key="18">
    <source>
        <dbReference type="Proteomes" id="UP000292583"/>
    </source>
</evidence>
<comment type="subcellular location">
    <subcellularLocation>
        <location evidence="3 13">Cytoplasm</location>
    </subcellularLocation>
</comment>
<dbReference type="Pfam" id="PF01351">
    <property type="entry name" value="RNase_HII"/>
    <property type="match status" value="1"/>
</dbReference>
<comment type="cofactor">
    <cofactor evidence="13 14">
        <name>Mn(2+)</name>
        <dbReference type="ChEBI" id="CHEBI:29035"/>
    </cofactor>
    <cofactor evidence="13 14">
        <name>Mg(2+)</name>
        <dbReference type="ChEBI" id="CHEBI:18420"/>
    </cofactor>
    <text evidence="13 14">Manganese or magnesium. Binds 1 divalent metal ion per monomer in the absence of substrate. May bind a second metal ion after substrate binding.</text>
</comment>
<dbReference type="AlphaFoldDB" id="A0A4Q9JX92"/>
<evidence type="ECO:0000313" key="17">
    <source>
        <dbReference type="EMBL" id="TBR82050.1"/>
    </source>
</evidence>
<dbReference type="GO" id="GO:0005737">
    <property type="term" value="C:cytoplasm"/>
    <property type="evidence" value="ECO:0007669"/>
    <property type="project" value="UniProtKB-SubCell"/>
</dbReference>
<proteinExistence type="inferred from homology"/>
<dbReference type="GO" id="GO:0030145">
    <property type="term" value="F:manganese ion binding"/>
    <property type="evidence" value="ECO:0007669"/>
    <property type="project" value="UniProtKB-UniRule"/>
</dbReference>
<dbReference type="GO" id="GO:0032299">
    <property type="term" value="C:ribonuclease H2 complex"/>
    <property type="evidence" value="ECO:0007669"/>
    <property type="project" value="TreeGrafter"/>
</dbReference>
<evidence type="ECO:0000256" key="3">
    <source>
        <dbReference type="ARBA" id="ARBA00004496"/>
    </source>
</evidence>
<evidence type="ECO:0000259" key="16">
    <source>
        <dbReference type="PROSITE" id="PS51975"/>
    </source>
</evidence>
<gene>
    <name evidence="13" type="primary">rnhB</name>
    <name evidence="17" type="ORF">DU473_01890</name>
</gene>
<name>A0A4Q9JX92_9BACT</name>
<feature type="domain" description="RNase H type-2" evidence="16">
    <location>
        <begin position="13"/>
        <end position="188"/>
    </location>
</feature>
<dbReference type="InterPro" id="IPR024567">
    <property type="entry name" value="RNase_HII/HIII_dom"/>
</dbReference>
<evidence type="ECO:0000256" key="9">
    <source>
        <dbReference type="ARBA" id="ARBA00022723"/>
    </source>
</evidence>
<keyword evidence="11 13" id="KW-0378">Hydrolase</keyword>
<dbReference type="EMBL" id="QPGR01000002">
    <property type="protein sequence ID" value="TBR82050.1"/>
    <property type="molecule type" value="Genomic_DNA"/>
</dbReference>
<feature type="binding site" evidence="13 14">
    <location>
        <position position="19"/>
    </location>
    <ligand>
        <name>a divalent metal cation</name>
        <dbReference type="ChEBI" id="CHEBI:60240"/>
    </ligand>
</feature>
<keyword evidence="18" id="KW-1185">Reference proteome</keyword>
<accession>A0A4Q9JX92</accession>
<protein>
    <recommendedName>
        <fullName evidence="6 13">Ribonuclease HII</fullName>
        <shortName evidence="13">RNase HII</shortName>
        <ecNumber evidence="5 13">3.1.26.4</ecNumber>
    </recommendedName>
</protein>
<dbReference type="InterPro" id="IPR012337">
    <property type="entry name" value="RNaseH-like_sf"/>
</dbReference>
<dbReference type="InterPro" id="IPR036397">
    <property type="entry name" value="RNaseH_sf"/>
</dbReference>
<keyword evidence="9 13" id="KW-0479">Metal-binding</keyword>
<reference evidence="17 18" key="1">
    <citation type="submission" date="2018-07" db="EMBL/GenBank/DDBJ databases">
        <title>Campylobacter zealandensis sp. nov., isolated from birds and water in New Zealand.</title>
        <authorList>
            <person name="Wilkinson D.A."/>
            <person name="Biggs P.J."/>
            <person name="French N.P."/>
            <person name="Midwinter A.C."/>
        </authorList>
    </citation>
    <scope>NUCLEOTIDE SEQUENCE [LARGE SCALE GENOMIC DNA]</scope>
    <source>
        <strain evidence="17 18">B423b</strain>
    </source>
</reference>
<evidence type="ECO:0000256" key="15">
    <source>
        <dbReference type="RuleBase" id="RU003515"/>
    </source>
</evidence>
<comment type="catalytic activity">
    <reaction evidence="1 13 14 15">
        <text>Endonucleolytic cleavage to 5'-phosphomonoester.</text>
        <dbReference type="EC" id="3.1.26.4"/>
    </reaction>
</comment>
<comment type="caution">
    <text evidence="17">The sequence shown here is derived from an EMBL/GenBank/DDBJ whole genome shotgun (WGS) entry which is preliminary data.</text>
</comment>
<dbReference type="SUPFAM" id="SSF53098">
    <property type="entry name" value="Ribonuclease H-like"/>
    <property type="match status" value="1"/>
</dbReference>
<dbReference type="RefSeq" id="WP_131163248.1">
    <property type="nucleotide sequence ID" value="NZ_QPGP01000001.1"/>
</dbReference>
<dbReference type="InterPro" id="IPR001352">
    <property type="entry name" value="RNase_HII/HIII"/>
</dbReference>
<evidence type="ECO:0000256" key="14">
    <source>
        <dbReference type="PROSITE-ProRule" id="PRU01319"/>
    </source>
</evidence>
<keyword evidence="12 13" id="KW-0464">Manganese</keyword>
<evidence type="ECO:0000256" key="2">
    <source>
        <dbReference type="ARBA" id="ARBA00004065"/>
    </source>
</evidence>
<comment type="similarity">
    <text evidence="4">Belongs to the RNase HII family. RnhC subfamily.</text>
</comment>
<dbReference type="HAMAP" id="MF_00052_B">
    <property type="entry name" value="RNase_HII_B"/>
    <property type="match status" value="1"/>
</dbReference>
<dbReference type="PANTHER" id="PTHR10954">
    <property type="entry name" value="RIBONUCLEASE H2 SUBUNIT A"/>
    <property type="match status" value="1"/>
</dbReference>
<dbReference type="InterPro" id="IPR022898">
    <property type="entry name" value="RNase_HII"/>
</dbReference>
<dbReference type="GO" id="GO:0006298">
    <property type="term" value="P:mismatch repair"/>
    <property type="evidence" value="ECO:0007669"/>
    <property type="project" value="TreeGrafter"/>
</dbReference>
<dbReference type="GO" id="GO:0003723">
    <property type="term" value="F:RNA binding"/>
    <property type="evidence" value="ECO:0007669"/>
    <property type="project" value="UniProtKB-UniRule"/>
</dbReference>
<evidence type="ECO:0000256" key="5">
    <source>
        <dbReference type="ARBA" id="ARBA00012180"/>
    </source>
</evidence>
<evidence type="ECO:0000256" key="6">
    <source>
        <dbReference type="ARBA" id="ARBA00019179"/>
    </source>
</evidence>
<organism evidence="17 18">
    <name type="scientific">Campylobacter novaezeelandiae</name>
    <dbReference type="NCBI Taxonomy" id="2267891"/>
    <lineage>
        <taxon>Bacteria</taxon>
        <taxon>Pseudomonadati</taxon>
        <taxon>Campylobacterota</taxon>
        <taxon>Epsilonproteobacteria</taxon>
        <taxon>Campylobacterales</taxon>
        <taxon>Campylobacteraceae</taxon>
        <taxon>Campylobacter</taxon>
    </lineage>
</organism>
<feature type="binding site" evidence="13 14">
    <location>
        <position position="20"/>
    </location>
    <ligand>
        <name>a divalent metal cation</name>
        <dbReference type="ChEBI" id="CHEBI:60240"/>
    </ligand>
</feature>
<feature type="binding site" evidence="13 14">
    <location>
        <position position="107"/>
    </location>
    <ligand>
        <name>a divalent metal cation</name>
        <dbReference type="ChEBI" id="CHEBI:60240"/>
    </ligand>
</feature>
<dbReference type="GO" id="GO:0043137">
    <property type="term" value="P:DNA replication, removal of RNA primer"/>
    <property type="evidence" value="ECO:0007669"/>
    <property type="project" value="TreeGrafter"/>
</dbReference>
<keyword evidence="10 13" id="KW-0255">Endonuclease</keyword>
<evidence type="ECO:0000256" key="12">
    <source>
        <dbReference type="ARBA" id="ARBA00023211"/>
    </source>
</evidence>
<comment type="function">
    <text evidence="2 13 15">Endonuclease that specifically degrades the RNA of RNA-DNA hybrids.</text>
</comment>
<evidence type="ECO:0000256" key="11">
    <source>
        <dbReference type="ARBA" id="ARBA00022801"/>
    </source>
</evidence>
<dbReference type="NCBIfam" id="NF000595">
    <property type="entry name" value="PRK00015.1-3"/>
    <property type="match status" value="1"/>
</dbReference>
<dbReference type="GO" id="GO:0004523">
    <property type="term" value="F:RNA-DNA hybrid ribonuclease activity"/>
    <property type="evidence" value="ECO:0007669"/>
    <property type="project" value="UniProtKB-UniRule"/>
</dbReference>
<sequence>MNLFAENEIIISKNLIGIDEAGRGALAGPMLLSACKLHKDITGLCDSKKLNEKKREELYTQIIKNSSYLILSFSSDQIDTLGLSTCLKKGLSIIKQHFNKDNDFLYDGNTNYGISGIRTLIKADSKIPQVSAASILAKVNKDRIMNFLAKEFPQYHFEKNKAYGTKMHKELITKFGPCKLHRKSFKLV</sequence>
<dbReference type="OrthoDB" id="9803420at2"/>
<dbReference type="Gene3D" id="3.30.420.10">
    <property type="entry name" value="Ribonuclease H-like superfamily/Ribonuclease H"/>
    <property type="match status" value="1"/>
</dbReference>
<evidence type="ECO:0000256" key="7">
    <source>
        <dbReference type="ARBA" id="ARBA00022490"/>
    </source>
</evidence>